<dbReference type="GO" id="GO:0016491">
    <property type="term" value="F:oxidoreductase activity"/>
    <property type="evidence" value="ECO:0007669"/>
    <property type="project" value="UniProtKB-KW"/>
</dbReference>
<feature type="transmembrane region" description="Helical" evidence="1">
    <location>
        <begin position="44"/>
        <end position="61"/>
    </location>
</feature>
<feature type="transmembrane region" description="Helical" evidence="1">
    <location>
        <begin position="239"/>
        <end position="263"/>
    </location>
</feature>
<keyword evidence="1" id="KW-1133">Transmembrane helix</keyword>
<organism evidence="3 4">
    <name type="scientific">Pectobacterium polonicum</name>
    <dbReference type="NCBI Taxonomy" id="2485124"/>
    <lineage>
        <taxon>Bacteria</taxon>
        <taxon>Pseudomonadati</taxon>
        <taxon>Pseudomonadota</taxon>
        <taxon>Gammaproteobacteria</taxon>
        <taxon>Enterobacterales</taxon>
        <taxon>Pectobacteriaceae</taxon>
        <taxon>Pectobacterium</taxon>
    </lineage>
</organism>
<dbReference type="PANTHER" id="PTHR19353">
    <property type="entry name" value="FATTY ACID DESATURASE 2"/>
    <property type="match status" value="1"/>
</dbReference>
<dbReference type="PANTHER" id="PTHR19353:SF19">
    <property type="entry name" value="DELTA(5) FATTY ACID DESATURASE C-RELATED"/>
    <property type="match status" value="1"/>
</dbReference>
<dbReference type="EC" id="1.14.19.-" evidence="3"/>
<dbReference type="Pfam" id="PF00487">
    <property type="entry name" value="FA_desaturase"/>
    <property type="match status" value="1"/>
</dbReference>
<keyword evidence="1" id="KW-0472">Membrane</keyword>
<evidence type="ECO:0000259" key="2">
    <source>
        <dbReference type="Pfam" id="PF00487"/>
    </source>
</evidence>
<gene>
    <name evidence="3" type="ORF">ABRQ07_22490</name>
</gene>
<evidence type="ECO:0000313" key="3">
    <source>
        <dbReference type="EMBL" id="MEQ9940339.1"/>
    </source>
</evidence>
<evidence type="ECO:0000313" key="4">
    <source>
        <dbReference type="Proteomes" id="UP001463408"/>
    </source>
</evidence>
<sequence length="383" mass="43995">MSSVLPAKLYPAKGEQAFHRALQRETSAYLRANHDHRFADSGQFIKAGLLFLCCIACYALCLVQQAAWAFFLSYFSFIMLSMLLNIIVNHDASHNTFFRNRTLNRVVGRIVTLPLGIDPDYWRLRHVDFHHIYPNVEHYDLDTEENGVFRQTPFQRHRAYMRYQHLYWPLVAAFSLPYIAWIFDWADRLGKTPVNARSAQSGCDGWLIFIASKVGHLLLLLVMPIMVGAAHGISPGIVLLSYLLGQMLASLLVVFLLLGTHWAEAEFYAVTDTEAMPQGWYQHNFATACDWLPTPRWLAHWTGGLHLHLTHHLFPGWHHRHYPALAAILRRVAAEHGMNYRCITYRELLASQRRFLKSMGEGNDQRTVKHVVPPAVQHGSEEE</sequence>
<dbReference type="CDD" id="cd03506">
    <property type="entry name" value="Delta6-FADS-like"/>
    <property type="match status" value="1"/>
</dbReference>
<accession>A0ABV1PGS3</accession>
<feature type="transmembrane region" description="Helical" evidence="1">
    <location>
        <begin position="206"/>
        <end position="227"/>
    </location>
</feature>
<dbReference type="EMBL" id="JBEHEF010000034">
    <property type="protein sequence ID" value="MEQ9940339.1"/>
    <property type="molecule type" value="Genomic_DNA"/>
</dbReference>
<feature type="transmembrane region" description="Helical" evidence="1">
    <location>
        <begin position="166"/>
        <end position="186"/>
    </location>
</feature>
<comment type="caution">
    <text evidence="3">The sequence shown here is derived from an EMBL/GenBank/DDBJ whole genome shotgun (WGS) entry which is preliminary data.</text>
</comment>
<keyword evidence="3" id="KW-0560">Oxidoreductase</keyword>
<keyword evidence="1" id="KW-0812">Transmembrane</keyword>
<dbReference type="InterPro" id="IPR012171">
    <property type="entry name" value="Fatty_acid_desaturase"/>
</dbReference>
<proteinExistence type="predicted"/>
<reference evidence="3 4" key="1">
    <citation type="submission" date="2024-06" db="EMBL/GenBank/DDBJ databases">
        <title>Pangenomics to understand the prophage dynamics in the radiating lineages of P. brasiliense.</title>
        <authorList>
            <person name="Pardeshi L.A."/>
            <person name="Van Duivenbode I."/>
            <person name="Jonkheer E.M."/>
            <person name="Pel M.J.C."/>
            <person name="Kupczok A."/>
            <person name="De Ridder D."/>
            <person name="Smit S."/>
            <person name="Van Der Lee T.J."/>
        </authorList>
    </citation>
    <scope>NUCLEOTIDE SEQUENCE [LARGE SCALE GENOMIC DNA]</scope>
    <source>
        <strain evidence="3 4">PD 8607</strain>
    </source>
</reference>
<name>A0ABV1PGS3_9GAMM</name>
<dbReference type="InterPro" id="IPR005804">
    <property type="entry name" value="FA_desaturase_dom"/>
</dbReference>
<feature type="domain" description="Fatty acid desaturase" evidence="2">
    <location>
        <begin position="67"/>
        <end position="342"/>
    </location>
</feature>
<keyword evidence="4" id="KW-1185">Reference proteome</keyword>
<dbReference type="RefSeq" id="WP_349962278.1">
    <property type="nucleotide sequence ID" value="NZ_JBEHEF010000034.1"/>
</dbReference>
<feature type="transmembrane region" description="Helical" evidence="1">
    <location>
        <begin position="67"/>
        <end position="88"/>
    </location>
</feature>
<protein>
    <submittedName>
        <fullName evidence="3">Acyl-CoA desaturase</fullName>
        <ecNumber evidence="3">1.14.19.-</ecNumber>
    </submittedName>
</protein>
<evidence type="ECO:0000256" key="1">
    <source>
        <dbReference type="SAM" id="Phobius"/>
    </source>
</evidence>
<dbReference type="Proteomes" id="UP001463408">
    <property type="component" value="Unassembled WGS sequence"/>
</dbReference>